<dbReference type="Pfam" id="PF14559">
    <property type="entry name" value="TPR_19"/>
    <property type="match status" value="1"/>
</dbReference>
<dbReference type="Gene3D" id="1.25.40.10">
    <property type="entry name" value="Tetratricopeptide repeat domain"/>
    <property type="match status" value="1"/>
</dbReference>
<comment type="caution">
    <text evidence="4">The sequence shown here is derived from an EMBL/GenBank/DDBJ whole genome shotgun (WGS) entry which is preliminary data.</text>
</comment>
<evidence type="ECO:0000256" key="1">
    <source>
        <dbReference type="ARBA" id="ARBA00022737"/>
    </source>
</evidence>
<sequence>MSEEYEGVGDPRLQAEGELALARMAWEGGDLSHAADHVAGALAYDPVLPEAHELLAKLAAHPDGGPGLFTLGDEVFLGTAVARAHVLAYAGEHAQALQLLISVQSHQVEGRWAHVPWVLDPDLPGRLPAQELGELFGRLVPALPDPVPQERREALEPYVELVRNSVLAHPDDPTLGWIGSMLIRRAGHAEEAAELAERAYAAQPSHMAAIAAGSAYRNLERWDEAEQAMRRALSHDPDNLHLRTDLGELLHTAGRSDEGLGWVEAVLEEDPDHESAFPTACGMRFERDGDLAHLVRLADHLREHPDNGHADRVLAQHCAAQPWLSGQSGPTESVIDVLFQVLEKEGEPGGGGSLRVSAPESPSAFMAFHRAVPGFVVEVTGVPEPDPRLTVPELYAKGPVKEVTRRVWTYAGVVAAPAVPPPDERVLEAVARVAAAPWRHLPAAVERASELAGLPLDDLLGVLVHPPEQPFGQAVAWPYWIRQVQALACLGIAWHAREQPWGESERREVLIDLAYGPEDWVTEAALLALVATAWVDEDARADVAELLAWRYMAAVKAAATRPVTLLDSLRHLVLAAPDLHPDVRALAEGRPYEGE</sequence>
<organism evidence="4 5">
    <name type="scientific">Nonomuraea longicatena</name>
    <dbReference type="NCBI Taxonomy" id="83682"/>
    <lineage>
        <taxon>Bacteria</taxon>
        <taxon>Bacillati</taxon>
        <taxon>Actinomycetota</taxon>
        <taxon>Actinomycetes</taxon>
        <taxon>Streptosporangiales</taxon>
        <taxon>Streptosporangiaceae</taxon>
        <taxon>Nonomuraea</taxon>
    </lineage>
</organism>
<evidence type="ECO:0000256" key="2">
    <source>
        <dbReference type="ARBA" id="ARBA00022803"/>
    </source>
</evidence>
<evidence type="ECO:0008006" key="6">
    <source>
        <dbReference type="Google" id="ProtNLM"/>
    </source>
</evidence>
<keyword evidence="1" id="KW-0677">Repeat</keyword>
<proteinExistence type="predicted"/>
<accession>A0ABP4BJV2</accession>
<evidence type="ECO:0000313" key="4">
    <source>
        <dbReference type="EMBL" id="GAA0950741.1"/>
    </source>
</evidence>
<reference evidence="5" key="1">
    <citation type="journal article" date="2019" name="Int. J. Syst. Evol. Microbiol.">
        <title>The Global Catalogue of Microorganisms (GCM) 10K type strain sequencing project: providing services to taxonomists for standard genome sequencing and annotation.</title>
        <authorList>
            <consortium name="The Broad Institute Genomics Platform"/>
            <consortium name="The Broad Institute Genome Sequencing Center for Infectious Disease"/>
            <person name="Wu L."/>
            <person name="Ma J."/>
        </authorList>
    </citation>
    <scope>NUCLEOTIDE SEQUENCE [LARGE SCALE GENOMIC DNA]</scope>
    <source>
        <strain evidence="5">JCM 11136</strain>
    </source>
</reference>
<keyword evidence="5" id="KW-1185">Reference proteome</keyword>
<name>A0ABP4BJV2_9ACTN</name>
<dbReference type="InterPro" id="IPR051012">
    <property type="entry name" value="CellSynth/LPSAsmb/PSIAsmb"/>
</dbReference>
<keyword evidence="2 3" id="KW-0802">TPR repeat</keyword>
<dbReference type="SUPFAM" id="SSF48452">
    <property type="entry name" value="TPR-like"/>
    <property type="match status" value="1"/>
</dbReference>
<dbReference type="InterPro" id="IPR011990">
    <property type="entry name" value="TPR-like_helical_dom_sf"/>
</dbReference>
<dbReference type="Proteomes" id="UP001501578">
    <property type="component" value="Unassembled WGS sequence"/>
</dbReference>
<dbReference type="PANTHER" id="PTHR45586:SF1">
    <property type="entry name" value="LIPOPOLYSACCHARIDE ASSEMBLY PROTEIN B"/>
    <property type="match status" value="1"/>
</dbReference>
<dbReference type="PROSITE" id="PS50005">
    <property type="entry name" value="TPR"/>
    <property type="match status" value="1"/>
</dbReference>
<evidence type="ECO:0000256" key="3">
    <source>
        <dbReference type="PROSITE-ProRule" id="PRU00339"/>
    </source>
</evidence>
<evidence type="ECO:0000313" key="5">
    <source>
        <dbReference type="Proteomes" id="UP001501578"/>
    </source>
</evidence>
<dbReference type="InterPro" id="IPR019734">
    <property type="entry name" value="TPR_rpt"/>
</dbReference>
<gene>
    <name evidence="4" type="ORF">GCM10009560_70460</name>
</gene>
<dbReference type="EMBL" id="BAAAHQ010000048">
    <property type="protein sequence ID" value="GAA0950741.1"/>
    <property type="molecule type" value="Genomic_DNA"/>
</dbReference>
<dbReference type="RefSeq" id="WP_343954616.1">
    <property type="nucleotide sequence ID" value="NZ_BAAAHQ010000048.1"/>
</dbReference>
<protein>
    <recommendedName>
        <fullName evidence="6">Tetratricopeptide repeat protein</fullName>
    </recommendedName>
</protein>
<feature type="repeat" description="TPR" evidence="3">
    <location>
        <begin position="206"/>
        <end position="239"/>
    </location>
</feature>
<dbReference type="PANTHER" id="PTHR45586">
    <property type="entry name" value="TPR REPEAT-CONTAINING PROTEIN PA4667"/>
    <property type="match status" value="1"/>
</dbReference>